<proteinExistence type="predicted"/>
<keyword evidence="1" id="KW-0732">Signal</keyword>
<dbReference type="EMBL" id="CP000302">
    <property type="protein sequence ID" value="ABE56642.1"/>
    <property type="molecule type" value="Genomic_DNA"/>
</dbReference>
<dbReference type="HOGENOM" id="CLU_102167_1_1_6"/>
<keyword evidence="4" id="KW-1185">Reference proteome</keyword>
<dbReference type="Pfam" id="PF16036">
    <property type="entry name" value="Chalcone_3"/>
    <property type="match status" value="1"/>
</dbReference>
<gene>
    <name evidence="3" type="ordered locus">Sden_3366</name>
</gene>
<dbReference type="RefSeq" id="WP_011497784.1">
    <property type="nucleotide sequence ID" value="NC_007954.1"/>
</dbReference>
<protein>
    <recommendedName>
        <fullName evidence="2">Chalcone isomerase domain-containing protein</fullName>
    </recommendedName>
</protein>
<dbReference type="KEGG" id="sdn:Sden_3366"/>
<feature type="chain" id="PRO_5004181440" description="Chalcone isomerase domain-containing protein" evidence="1">
    <location>
        <begin position="18"/>
        <end position="175"/>
    </location>
</feature>
<dbReference type="AlphaFoldDB" id="Q12IT4"/>
<evidence type="ECO:0000313" key="3">
    <source>
        <dbReference type="EMBL" id="ABE56642.1"/>
    </source>
</evidence>
<feature type="domain" description="Chalcone isomerase" evidence="2">
    <location>
        <begin position="54"/>
        <end position="172"/>
    </location>
</feature>
<organism evidence="3 4">
    <name type="scientific">Shewanella denitrificans (strain OS217 / ATCC BAA-1090 / DSM 15013)</name>
    <dbReference type="NCBI Taxonomy" id="318161"/>
    <lineage>
        <taxon>Bacteria</taxon>
        <taxon>Pseudomonadati</taxon>
        <taxon>Pseudomonadota</taxon>
        <taxon>Gammaproteobacteria</taxon>
        <taxon>Alteromonadales</taxon>
        <taxon>Shewanellaceae</taxon>
        <taxon>Shewanella</taxon>
    </lineage>
</organism>
<evidence type="ECO:0000259" key="2">
    <source>
        <dbReference type="Pfam" id="PF16036"/>
    </source>
</evidence>
<dbReference type="eggNOG" id="COG3572">
    <property type="taxonomic scope" value="Bacteria"/>
</dbReference>
<reference evidence="3 4" key="1">
    <citation type="submission" date="2006-03" db="EMBL/GenBank/DDBJ databases">
        <title>Complete sequence of Shewanella denitrificans OS217.</title>
        <authorList>
            <consortium name="US DOE Joint Genome Institute"/>
            <person name="Copeland A."/>
            <person name="Lucas S."/>
            <person name="Lapidus A."/>
            <person name="Barry K."/>
            <person name="Detter J.C."/>
            <person name="Glavina del Rio T."/>
            <person name="Hammon N."/>
            <person name="Israni S."/>
            <person name="Dalin E."/>
            <person name="Tice H."/>
            <person name="Pitluck S."/>
            <person name="Brettin T."/>
            <person name="Bruce D."/>
            <person name="Han C."/>
            <person name="Tapia R."/>
            <person name="Gilna P."/>
            <person name="Kiss H."/>
            <person name="Schmutz J."/>
            <person name="Larimer F."/>
            <person name="Land M."/>
            <person name="Hauser L."/>
            <person name="Kyrpides N."/>
            <person name="Lykidis A."/>
            <person name="Richardson P."/>
        </authorList>
    </citation>
    <scope>NUCLEOTIDE SEQUENCE [LARGE SCALE GENOMIC DNA]</scope>
    <source>
        <strain evidence="4">OS217 / ATCC BAA-1090 / DSM 15013</strain>
    </source>
</reference>
<accession>Q12IT4</accession>
<dbReference type="InterPro" id="IPR016087">
    <property type="entry name" value="Chalcone_isomerase"/>
</dbReference>
<feature type="signal peptide" evidence="1">
    <location>
        <begin position="1"/>
        <end position="17"/>
    </location>
</feature>
<dbReference type="Proteomes" id="UP000001982">
    <property type="component" value="Chromosome"/>
</dbReference>
<evidence type="ECO:0000256" key="1">
    <source>
        <dbReference type="SAM" id="SignalP"/>
    </source>
</evidence>
<name>Q12IT4_SHEDO</name>
<sequence length="175" mass="19622">MYKYLLLLVLFSSMTSATVVDKMHKLGAGEMSFLFWRLYRAEFYSLDSGLSAAVKRDAKAYLTPSKETALRIEYFKQIDKQDLLDATEDQWLHLGYDQASIQPWLTSLNVIWPDVAPGDVLTLVISPAGESQFYLGEQAIGGVEDTDFGVAFLSIWLSQQTSQPKLRAQLLGLTS</sequence>
<evidence type="ECO:0000313" key="4">
    <source>
        <dbReference type="Proteomes" id="UP000001982"/>
    </source>
</evidence>
<dbReference type="OrthoDB" id="8527419at2"/>
<dbReference type="STRING" id="318161.Sden_3366"/>